<evidence type="ECO:0000256" key="2">
    <source>
        <dbReference type="ARBA" id="ARBA00011534"/>
    </source>
</evidence>
<dbReference type="GeneID" id="41967459"/>
<evidence type="ECO:0000256" key="1">
    <source>
        <dbReference type="ARBA" id="ARBA00003747"/>
    </source>
</evidence>
<dbReference type="STRING" id="1093900.A0A507BG50"/>
<feature type="signal peptide" evidence="10">
    <location>
        <begin position="1"/>
        <end position="17"/>
    </location>
</feature>
<gene>
    <name evidence="12" type="ORF">E0L32_000012</name>
</gene>
<feature type="domain" description="Protein kinase" evidence="11">
    <location>
        <begin position="1"/>
        <end position="242"/>
    </location>
</feature>
<sequence>MLVIKLLIAASAMLCSAGEVPELEEVYRSGDDGSVLPSLEQLRHQYRNTEFEVEPRPDLTGLSGMWKRSENPVNGDLETYLRCQGSATDAKTRQKWALQAAQALKALHAIDIIHQDVTPRNYLLNENLDLRICDFAHSSFPGHSSTTGASGSRYQLCAWNKGYIPTASDDIFSLGSVLYFIMCGEEPYSDLYEDEVEHRFASSDFPASDHLDCGTVIQSCWNRTFTTAEEVIQALPHDKDVT</sequence>
<proteinExistence type="predicted"/>
<dbReference type="Pfam" id="PF00069">
    <property type="entry name" value="Pkinase"/>
    <property type="match status" value="1"/>
</dbReference>
<name>A0A507BG50_9PEZI</name>
<dbReference type="EC" id="2.7.11.1" evidence="3"/>
<dbReference type="PANTHER" id="PTHR44329">
    <property type="entry name" value="SERINE/THREONINE-PROTEIN KINASE TNNI3K-RELATED"/>
    <property type="match status" value="1"/>
</dbReference>
<comment type="catalytic activity">
    <reaction evidence="9">
        <text>L-seryl-[protein] + ATP = O-phospho-L-seryl-[protein] + ADP + H(+)</text>
        <dbReference type="Rhea" id="RHEA:17989"/>
        <dbReference type="Rhea" id="RHEA-COMP:9863"/>
        <dbReference type="Rhea" id="RHEA-COMP:11604"/>
        <dbReference type="ChEBI" id="CHEBI:15378"/>
        <dbReference type="ChEBI" id="CHEBI:29999"/>
        <dbReference type="ChEBI" id="CHEBI:30616"/>
        <dbReference type="ChEBI" id="CHEBI:83421"/>
        <dbReference type="ChEBI" id="CHEBI:456216"/>
        <dbReference type="EC" id="2.7.11.1"/>
    </reaction>
</comment>
<feature type="chain" id="PRO_5021371538" description="EKC/KEOPS complex subunit BUD32" evidence="10">
    <location>
        <begin position="18"/>
        <end position="242"/>
    </location>
</feature>
<comment type="function">
    <text evidence="1">Component of the EKC/KEOPS complex that is required for the formation of a threonylcarbamoyl group on adenosine at position 37 (t(6)A37) in tRNAs that read codons beginning with adenine. The complex is probably involved in the transfer of the threonylcarbamoyl moiety of threonylcarbamoyl-AMP (TC-AMP) to the N6 group of A37. BUD32 has ATPase activity in the context of the EKC/KEOPS complex and likely plays a supporting role to the catalytic subunit KAE1. The EKC/KEOPS complex also promotes both telomere uncapping and telomere elongation. The complex is required for efficient recruitment of transcriptional coactivators.</text>
</comment>
<evidence type="ECO:0000256" key="6">
    <source>
        <dbReference type="ARBA" id="ARBA00030980"/>
    </source>
</evidence>
<organism evidence="12 13">
    <name type="scientific">Thyridium curvatum</name>
    <dbReference type="NCBI Taxonomy" id="1093900"/>
    <lineage>
        <taxon>Eukaryota</taxon>
        <taxon>Fungi</taxon>
        <taxon>Dikarya</taxon>
        <taxon>Ascomycota</taxon>
        <taxon>Pezizomycotina</taxon>
        <taxon>Sordariomycetes</taxon>
        <taxon>Sordariomycetidae</taxon>
        <taxon>Thyridiales</taxon>
        <taxon>Thyridiaceae</taxon>
        <taxon>Thyridium</taxon>
    </lineage>
</organism>
<dbReference type="AlphaFoldDB" id="A0A507BG50"/>
<evidence type="ECO:0000256" key="5">
    <source>
        <dbReference type="ARBA" id="ARBA00019973"/>
    </source>
</evidence>
<dbReference type="OrthoDB" id="1668230at2759"/>
<dbReference type="InterPro" id="IPR011009">
    <property type="entry name" value="Kinase-like_dom_sf"/>
</dbReference>
<accession>A0A507BG50</accession>
<comment type="caution">
    <text evidence="12">The sequence shown here is derived from an EMBL/GenBank/DDBJ whole genome shotgun (WGS) entry which is preliminary data.</text>
</comment>
<reference evidence="12 13" key="1">
    <citation type="submission" date="2019-06" db="EMBL/GenBank/DDBJ databases">
        <title>Draft genome sequence of the filamentous fungus Phialemoniopsis curvata isolated from diesel fuel.</title>
        <authorList>
            <person name="Varaljay V.A."/>
            <person name="Lyon W.J."/>
            <person name="Crouch A.L."/>
            <person name="Drake C.E."/>
            <person name="Hollomon J.M."/>
            <person name="Nadeau L.J."/>
            <person name="Nunn H.S."/>
            <person name="Stevenson B.S."/>
            <person name="Bojanowski C.L."/>
            <person name="Crookes-Goodson W.J."/>
        </authorList>
    </citation>
    <scope>NUCLEOTIDE SEQUENCE [LARGE SCALE GENOMIC DNA]</scope>
    <source>
        <strain evidence="12 13">D216</strain>
    </source>
</reference>
<comment type="subunit">
    <text evidence="2">Component of the EKC/KEOPS complex composed of at least BUD32, CGI121, GON7, KAE1 and PCC1; the whole complex dimerizes.</text>
</comment>
<evidence type="ECO:0000256" key="10">
    <source>
        <dbReference type="SAM" id="SignalP"/>
    </source>
</evidence>
<evidence type="ECO:0000256" key="9">
    <source>
        <dbReference type="ARBA" id="ARBA00048679"/>
    </source>
</evidence>
<dbReference type="EMBL" id="SKBQ01000001">
    <property type="protein sequence ID" value="TPX15678.1"/>
    <property type="molecule type" value="Genomic_DNA"/>
</dbReference>
<evidence type="ECO:0000256" key="3">
    <source>
        <dbReference type="ARBA" id="ARBA00012513"/>
    </source>
</evidence>
<evidence type="ECO:0000313" key="13">
    <source>
        <dbReference type="Proteomes" id="UP000319257"/>
    </source>
</evidence>
<dbReference type="InterPro" id="IPR008266">
    <property type="entry name" value="Tyr_kinase_AS"/>
</dbReference>
<keyword evidence="13" id="KW-1185">Reference proteome</keyword>
<dbReference type="InterPro" id="IPR000719">
    <property type="entry name" value="Prot_kinase_dom"/>
</dbReference>
<dbReference type="PROSITE" id="PS00109">
    <property type="entry name" value="PROTEIN_KINASE_TYR"/>
    <property type="match status" value="1"/>
</dbReference>
<protein>
    <recommendedName>
        <fullName evidence="5">EKC/KEOPS complex subunit BUD32</fullName>
        <ecNumber evidence="3">2.7.11.1</ecNumber>
    </recommendedName>
    <alternativeName>
        <fullName evidence="6 7">Atypical Serine/threonine protein kinase BUD32</fullName>
    </alternativeName>
    <alternativeName>
        <fullName evidence="4">EKC/KEOPS complex subunit bud32</fullName>
    </alternativeName>
</protein>
<dbReference type="PROSITE" id="PS50011">
    <property type="entry name" value="PROTEIN_KINASE_DOM"/>
    <property type="match status" value="1"/>
</dbReference>
<dbReference type="RefSeq" id="XP_030997389.1">
    <property type="nucleotide sequence ID" value="XM_031134757.1"/>
</dbReference>
<keyword evidence="10" id="KW-0732">Signal</keyword>
<evidence type="ECO:0000256" key="7">
    <source>
        <dbReference type="ARBA" id="ARBA00033194"/>
    </source>
</evidence>
<dbReference type="InterPro" id="IPR051681">
    <property type="entry name" value="Ser/Thr_Kinases-Pseudokinases"/>
</dbReference>
<dbReference type="GO" id="GO:0004674">
    <property type="term" value="F:protein serine/threonine kinase activity"/>
    <property type="evidence" value="ECO:0007669"/>
    <property type="project" value="UniProtKB-EC"/>
</dbReference>
<evidence type="ECO:0000256" key="8">
    <source>
        <dbReference type="ARBA" id="ARBA00047899"/>
    </source>
</evidence>
<evidence type="ECO:0000256" key="4">
    <source>
        <dbReference type="ARBA" id="ARBA00013948"/>
    </source>
</evidence>
<dbReference type="SUPFAM" id="SSF56112">
    <property type="entry name" value="Protein kinase-like (PK-like)"/>
    <property type="match status" value="1"/>
</dbReference>
<dbReference type="Proteomes" id="UP000319257">
    <property type="component" value="Unassembled WGS sequence"/>
</dbReference>
<dbReference type="Gene3D" id="1.10.510.10">
    <property type="entry name" value="Transferase(Phosphotransferase) domain 1"/>
    <property type="match status" value="1"/>
</dbReference>
<evidence type="ECO:0000259" key="11">
    <source>
        <dbReference type="PROSITE" id="PS50011"/>
    </source>
</evidence>
<evidence type="ECO:0000313" key="12">
    <source>
        <dbReference type="EMBL" id="TPX15678.1"/>
    </source>
</evidence>
<comment type="catalytic activity">
    <reaction evidence="8">
        <text>L-threonyl-[protein] + ATP = O-phospho-L-threonyl-[protein] + ADP + H(+)</text>
        <dbReference type="Rhea" id="RHEA:46608"/>
        <dbReference type="Rhea" id="RHEA-COMP:11060"/>
        <dbReference type="Rhea" id="RHEA-COMP:11605"/>
        <dbReference type="ChEBI" id="CHEBI:15378"/>
        <dbReference type="ChEBI" id="CHEBI:30013"/>
        <dbReference type="ChEBI" id="CHEBI:30616"/>
        <dbReference type="ChEBI" id="CHEBI:61977"/>
        <dbReference type="ChEBI" id="CHEBI:456216"/>
        <dbReference type="EC" id="2.7.11.1"/>
    </reaction>
</comment>
<dbReference type="GO" id="GO:0005524">
    <property type="term" value="F:ATP binding"/>
    <property type="evidence" value="ECO:0007669"/>
    <property type="project" value="InterPro"/>
</dbReference>
<dbReference type="InParanoid" id="A0A507BG50"/>